<evidence type="ECO:0000256" key="1">
    <source>
        <dbReference type="ARBA" id="ARBA00004651"/>
    </source>
</evidence>
<dbReference type="EMBL" id="JARMAB010000033">
    <property type="protein sequence ID" value="MED1205459.1"/>
    <property type="molecule type" value="Genomic_DNA"/>
</dbReference>
<keyword evidence="5 6" id="KW-0472">Membrane</keyword>
<comment type="caution">
    <text evidence="7">The sequence shown here is derived from an EMBL/GenBank/DDBJ whole genome shotgun (WGS) entry which is preliminary data.</text>
</comment>
<evidence type="ECO:0000256" key="4">
    <source>
        <dbReference type="ARBA" id="ARBA00022989"/>
    </source>
</evidence>
<dbReference type="PANTHER" id="PTHR30086:SF6">
    <property type="entry name" value="AMINO ACID EFFLUX PROTEIN YCGF-RELATED"/>
    <property type="match status" value="1"/>
</dbReference>
<evidence type="ECO:0000313" key="7">
    <source>
        <dbReference type="EMBL" id="MED1205459.1"/>
    </source>
</evidence>
<accession>A0ABU6ML93</accession>
<feature type="transmembrane region" description="Helical" evidence="6">
    <location>
        <begin position="71"/>
        <end position="91"/>
    </location>
</feature>
<evidence type="ECO:0000256" key="3">
    <source>
        <dbReference type="ARBA" id="ARBA00022692"/>
    </source>
</evidence>
<keyword evidence="2" id="KW-1003">Cell membrane</keyword>
<feature type="transmembrane region" description="Helical" evidence="6">
    <location>
        <begin position="33"/>
        <end position="59"/>
    </location>
</feature>
<feature type="transmembrane region" description="Helical" evidence="6">
    <location>
        <begin position="146"/>
        <end position="167"/>
    </location>
</feature>
<name>A0ABU6ML93_9BACI</name>
<feature type="transmembrane region" description="Helical" evidence="6">
    <location>
        <begin position="179"/>
        <end position="200"/>
    </location>
</feature>
<comment type="subcellular location">
    <subcellularLocation>
        <location evidence="1">Cell membrane</location>
        <topology evidence="1">Multi-pass membrane protein</topology>
    </subcellularLocation>
</comment>
<proteinExistence type="predicted"/>
<organism evidence="7 8">
    <name type="scientific">Heyndrickxia acidicola</name>
    <dbReference type="NCBI Taxonomy" id="209389"/>
    <lineage>
        <taxon>Bacteria</taxon>
        <taxon>Bacillati</taxon>
        <taxon>Bacillota</taxon>
        <taxon>Bacilli</taxon>
        <taxon>Bacillales</taxon>
        <taxon>Bacillaceae</taxon>
        <taxon>Heyndrickxia</taxon>
    </lineage>
</organism>
<dbReference type="InterPro" id="IPR001123">
    <property type="entry name" value="LeuE-type"/>
</dbReference>
<dbReference type="RefSeq" id="WP_066267288.1">
    <property type="nucleotide sequence ID" value="NZ_JARMAB010000033.1"/>
</dbReference>
<evidence type="ECO:0000256" key="2">
    <source>
        <dbReference type="ARBA" id="ARBA00022475"/>
    </source>
</evidence>
<evidence type="ECO:0000256" key="5">
    <source>
        <dbReference type="ARBA" id="ARBA00023136"/>
    </source>
</evidence>
<keyword evidence="8" id="KW-1185">Reference proteome</keyword>
<evidence type="ECO:0000256" key="6">
    <source>
        <dbReference type="SAM" id="Phobius"/>
    </source>
</evidence>
<reference evidence="7 8" key="1">
    <citation type="submission" date="2023-03" db="EMBL/GenBank/DDBJ databases">
        <title>Bacillus Genome Sequencing.</title>
        <authorList>
            <person name="Dunlap C."/>
        </authorList>
    </citation>
    <scope>NUCLEOTIDE SEQUENCE [LARGE SCALE GENOMIC DNA]</scope>
    <source>
        <strain evidence="7 8">B-23453</strain>
    </source>
</reference>
<dbReference type="Pfam" id="PF01810">
    <property type="entry name" value="LysE"/>
    <property type="match status" value="1"/>
</dbReference>
<dbReference type="PANTHER" id="PTHR30086">
    <property type="entry name" value="ARGININE EXPORTER PROTEIN ARGO"/>
    <property type="match status" value="1"/>
</dbReference>
<dbReference type="Proteomes" id="UP001341444">
    <property type="component" value="Unassembled WGS sequence"/>
</dbReference>
<keyword evidence="3 6" id="KW-0812">Transmembrane</keyword>
<protein>
    <submittedName>
        <fullName evidence="7">LysE family transporter</fullName>
    </submittedName>
</protein>
<evidence type="ECO:0000313" key="8">
    <source>
        <dbReference type="Proteomes" id="UP001341444"/>
    </source>
</evidence>
<gene>
    <name evidence="7" type="ORF">P4T90_20645</name>
</gene>
<keyword evidence="4 6" id="KW-1133">Transmembrane helix</keyword>
<sequence>MSIFLGYILLGLSLAAPIGPINAAQLDKGIKNGFFHAWMVGIGAMIADAIYMALVYLGVVHFLDSAFIKSFLWFFGSFVLLYTGIESIVSANQLIKKDQRSDEKIIKSFTSGFLMSLTNPLTILFWLGIYGSVLAEAASSLETEQFLLYSCAIFIGVAFWDFSMAAAASTFKKHLTPRLLVFISRISGLSLLGFSVYFGLQAIQSL</sequence>
<feature type="transmembrane region" description="Helical" evidence="6">
    <location>
        <begin position="111"/>
        <end position="134"/>
    </location>
</feature>